<gene>
    <name evidence="8" type="ORF">EC973_006679</name>
</gene>
<dbReference type="AlphaFoldDB" id="A0A8H7EQW2"/>
<dbReference type="OrthoDB" id="269872at2759"/>
<dbReference type="InterPro" id="IPR040758">
    <property type="entry name" value="PrmC_N"/>
</dbReference>
<comment type="caution">
    <text evidence="8">The sequence shown here is derived from an EMBL/GenBank/DDBJ whole genome shotgun (WGS) entry which is preliminary data.</text>
</comment>
<name>A0A8H7EQW2_9FUNG</name>
<dbReference type="Pfam" id="PF05175">
    <property type="entry name" value="MTS"/>
    <property type="match status" value="1"/>
</dbReference>
<dbReference type="InterPro" id="IPR050320">
    <property type="entry name" value="N5-glutamine_MTase"/>
</dbReference>
<dbReference type="InterPro" id="IPR004556">
    <property type="entry name" value="HemK-like"/>
</dbReference>
<evidence type="ECO:0000256" key="1">
    <source>
        <dbReference type="ARBA" id="ARBA00012771"/>
    </source>
</evidence>
<dbReference type="Gene3D" id="1.10.8.10">
    <property type="entry name" value="DNA helicase RuvA subunit, C-terminal domain"/>
    <property type="match status" value="1"/>
</dbReference>
<evidence type="ECO:0000313" key="8">
    <source>
        <dbReference type="EMBL" id="KAF7728043.1"/>
    </source>
</evidence>
<dbReference type="EMBL" id="JABAYA010000044">
    <property type="protein sequence ID" value="KAF7728043.1"/>
    <property type="molecule type" value="Genomic_DNA"/>
</dbReference>
<comment type="catalytic activity">
    <reaction evidence="5">
        <text>L-glutaminyl-[peptide chain release factor] + S-adenosyl-L-methionine = N(5)-methyl-L-glutaminyl-[peptide chain release factor] + S-adenosyl-L-homocysteine + H(+)</text>
        <dbReference type="Rhea" id="RHEA:42896"/>
        <dbReference type="Rhea" id="RHEA-COMP:10271"/>
        <dbReference type="Rhea" id="RHEA-COMP:10272"/>
        <dbReference type="ChEBI" id="CHEBI:15378"/>
        <dbReference type="ChEBI" id="CHEBI:30011"/>
        <dbReference type="ChEBI" id="CHEBI:57856"/>
        <dbReference type="ChEBI" id="CHEBI:59789"/>
        <dbReference type="ChEBI" id="CHEBI:61891"/>
        <dbReference type="EC" id="2.1.1.297"/>
    </reaction>
</comment>
<dbReference type="InterPro" id="IPR007848">
    <property type="entry name" value="Small_mtfrase_dom"/>
</dbReference>
<keyword evidence="9" id="KW-1185">Reference proteome</keyword>
<evidence type="ECO:0000313" key="9">
    <source>
        <dbReference type="Proteomes" id="UP000605846"/>
    </source>
</evidence>
<dbReference type="GO" id="GO:0005739">
    <property type="term" value="C:mitochondrion"/>
    <property type="evidence" value="ECO:0007669"/>
    <property type="project" value="TreeGrafter"/>
</dbReference>
<dbReference type="SUPFAM" id="SSF53335">
    <property type="entry name" value="S-adenosyl-L-methionine-dependent methyltransferases"/>
    <property type="match status" value="1"/>
</dbReference>
<dbReference type="PANTHER" id="PTHR18895:SF74">
    <property type="entry name" value="MTRF1L RELEASE FACTOR GLUTAMINE METHYLTRANSFERASE"/>
    <property type="match status" value="1"/>
</dbReference>
<feature type="domain" description="Release factor glutamine methyltransferase N-terminal" evidence="7">
    <location>
        <begin position="11"/>
        <end position="79"/>
    </location>
</feature>
<dbReference type="Gene3D" id="3.40.50.150">
    <property type="entry name" value="Vaccinia Virus protein VP39"/>
    <property type="match status" value="1"/>
</dbReference>
<evidence type="ECO:0000256" key="2">
    <source>
        <dbReference type="ARBA" id="ARBA00022603"/>
    </source>
</evidence>
<accession>A0A8H7EQW2</accession>
<dbReference type="Pfam" id="PF17827">
    <property type="entry name" value="PrmC_N"/>
    <property type="match status" value="1"/>
</dbReference>
<evidence type="ECO:0000259" key="6">
    <source>
        <dbReference type="Pfam" id="PF05175"/>
    </source>
</evidence>
<organism evidence="8 9">
    <name type="scientific">Apophysomyces ossiformis</name>
    <dbReference type="NCBI Taxonomy" id="679940"/>
    <lineage>
        <taxon>Eukaryota</taxon>
        <taxon>Fungi</taxon>
        <taxon>Fungi incertae sedis</taxon>
        <taxon>Mucoromycota</taxon>
        <taxon>Mucoromycotina</taxon>
        <taxon>Mucoromycetes</taxon>
        <taxon>Mucorales</taxon>
        <taxon>Mucorineae</taxon>
        <taxon>Mucoraceae</taxon>
        <taxon>Apophysomyces</taxon>
    </lineage>
</organism>
<protein>
    <recommendedName>
        <fullName evidence="1">peptide chain release factor N(5)-glutamine methyltransferase</fullName>
        <ecNumber evidence="1">2.1.1.297</ecNumber>
    </recommendedName>
</protein>
<dbReference type="EC" id="2.1.1.297" evidence="1"/>
<dbReference type="InterPro" id="IPR029063">
    <property type="entry name" value="SAM-dependent_MTases_sf"/>
</dbReference>
<evidence type="ECO:0000256" key="5">
    <source>
        <dbReference type="ARBA" id="ARBA00048391"/>
    </source>
</evidence>
<reference evidence="8" key="1">
    <citation type="submission" date="2020-01" db="EMBL/GenBank/DDBJ databases">
        <title>Genome Sequencing of Three Apophysomyces-Like Fungal Strains Confirms a Novel Fungal Genus in the Mucoromycota with divergent Burkholderia-like Endosymbiotic Bacteria.</title>
        <authorList>
            <person name="Stajich J.E."/>
            <person name="Macias A.M."/>
            <person name="Carter-House D."/>
            <person name="Lovett B."/>
            <person name="Kasson L.R."/>
            <person name="Berry K."/>
            <person name="Grigoriev I."/>
            <person name="Chang Y."/>
            <person name="Spatafora J."/>
            <person name="Kasson M.T."/>
        </authorList>
    </citation>
    <scope>NUCLEOTIDE SEQUENCE</scope>
    <source>
        <strain evidence="8">NRRL A-21654</strain>
    </source>
</reference>
<dbReference type="Proteomes" id="UP000605846">
    <property type="component" value="Unassembled WGS sequence"/>
</dbReference>
<evidence type="ECO:0000259" key="7">
    <source>
        <dbReference type="Pfam" id="PF17827"/>
    </source>
</evidence>
<dbReference type="NCBIfam" id="TIGR00536">
    <property type="entry name" value="hemK_fam"/>
    <property type="match status" value="1"/>
</dbReference>
<evidence type="ECO:0000256" key="4">
    <source>
        <dbReference type="ARBA" id="ARBA00022691"/>
    </source>
</evidence>
<dbReference type="PANTHER" id="PTHR18895">
    <property type="entry name" value="HEMK METHYLTRANSFERASE"/>
    <property type="match status" value="1"/>
</dbReference>
<dbReference type="PROSITE" id="PS00092">
    <property type="entry name" value="N6_MTASE"/>
    <property type="match status" value="1"/>
</dbReference>
<dbReference type="GO" id="GO:0102559">
    <property type="term" value="F:peptide chain release factor N(5)-glutamine methyltransferase activity"/>
    <property type="evidence" value="ECO:0007669"/>
    <property type="project" value="UniProtKB-EC"/>
</dbReference>
<keyword evidence="2" id="KW-0489">Methyltransferase</keyword>
<dbReference type="InterPro" id="IPR002052">
    <property type="entry name" value="DNA_methylase_N6_adenine_CS"/>
</dbReference>
<sequence length="293" mass="33615">MRRHLSKQAQWVRQLLPACEGDISLAKRQLVWLKEKVLTDSRGQSLLRSSPLTDAEEQQIDLYIKQRVECHKPLQYILGTQPFCELDIVTRPPVLIPRWETEDWTYRLIDRLRGHRLPHPLRVLDICTGTGCIALGLSAHLPKNTTEITGIDVSTDAIELANHNRIVHADRLRNPVSFQQMDAFKFCLRSKKQPHLIVSNPPYITAEEYAHLDKDVKDWEDKRALVADEEGTSVHKRVIKIASQIPETGLPRLVMEMGINQAELLTEEMSNAGFKNIEVWKDLADRDRVILGE</sequence>
<keyword evidence="3" id="KW-0808">Transferase</keyword>
<proteinExistence type="predicted"/>
<dbReference type="CDD" id="cd02440">
    <property type="entry name" value="AdoMet_MTases"/>
    <property type="match status" value="1"/>
</dbReference>
<keyword evidence="4" id="KW-0949">S-adenosyl-L-methionine</keyword>
<feature type="domain" description="Methyltransferase small" evidence="6">
    <location>
        <begin position="120"/>
        <end position="207"/>
    </location>
</feature>
<evidence type="ECO:0000256" key="3">
    <source>
        <dbReference type="ARBA" id="ARBA00022679"/>
    </source>
</evidence>
<dbReference type="GO" id="GO:0032259">
    <property type="term" value="P:methylation"/>
    <property type="evidence" value="ECO:0007669"/>
    <property type="project" value="UniProtKB-KW"/>
</dbReference>
<dbReference type="GO" id="GO:0003676">
    <property type="term" value="F:nucleic acid binding"/>
    <property type="evidence" value="ECO:0007669"/>
    <property type="project" value="InterPro"/>
</dbReference>